<proteinExistence type="predicted"/>
<evidence type="ECO:0000313" key="3">
    <source>
        <dbReference type="Proteomes" id="UP001610446"/>
    </source>
</evidence>
<keyword evidence="3" id="KW-1185">Reference proteome</keyword>
<name>A0ABR4KIK9_9EURO</name>
<comment type="caution">
    <text evidence="2">The sequence shown here is derived from an EMBL/GenBank/DDBJ whole genome shotgun (WGS) entry which is preliminary data.</text>
</comment>
<protein>
    <recommendedName>
        <fullName evidence="1">DUF2421 domain-containing protein</fullName>
    </recommendedName>
</protein>
<dbReference type="Proteomes" id="UP001610446">
    <property type="component" value="Unassembled WGS sequence"/>
</dbReference>
<dbReference type="InterPro" id="IPR018820">
    <property type="entry name" value="BRE4-related_DUF2421"/>
</dbReference>
<evidence type="ECO:0000259" key="1">
    <source>
        <dbReference type="Pfam" id="PF10334"/>
    </source>
</evidence>
<accession>A0ABR4KIK9</accession>
<reference evidence="2 3" key="1">
    <citation type="submission" date="2024-07" db="EMBL/GenBank/DDBJ databases">
        <title>Section-level genome sequencing and comparative genomics of Aspergillus sections Usti and Cavernicolus.</title>
        <authorList>
            <consortium name="Lawrence Berkeley National Laboratory"/>
            <person name="Nybo J.L."/>
            <person name="Vesth T.C."/>
            <person name="Theobald S."/>
            <person name="Frisvad J.C."/>
            <person name="Larsen T.O."/>
            <person name="Kjaerboelling I."/>
            <person name="Rothschild-Mancinelli K."/>
            <person name="Lyhne E.K."/>
            <person name="Kogle M.E."/>
            <person name="Barry K."/>
            <person name="Clum A."/>
            <person name="Na H."/>
            <person name="Ledsgaard L."/>
            <person name="Lin J."/>
            <person name="Lipzen A."/>
            <person name="Kuo A."/>
            <person name="Riley R."/>
            <person name="Mondo S."/>
            <person name="Labutti K."/>
            <person name="Haridas S."/>
            <person name="Pangalinan J."/>
            <person name="Salamov A.A."/>
            <person name="Simmons B.A."/>
            <person name="Magnuson J.K."/>
            <person name="Chen J."/>
            <person name="Drula E."/>
            <person name="Henrissat B."/>
            <person name="Wiebenga A."/>
            <person name="Lubbers R.J."/>
            <person name="Gomes A.C."/>
            <person name="Makela M.R."/>
            <person name="Stajich J."/>
            <person name="Grigoriev I.V."/>
            <person name="Mortensen U.H."/>
            <person name="De Vries R.P."/>
            <person name="Baker S.E."/>
            <person name="Andersen M.R."/>
        </authorList>
    </citation>
    <scope>NUCLEOTIDE SEQUENCE [LARGE SCALE GENOMIC DNA]</scope>
    <source>
        <strain evidence="2 3">CBS 123904</strain>
    </source>
</reference>
<dbReference type="EMBL" id="JBFXLU010000026">
    <property type="protein sequence ID" value="KAL2852071.1"/>
    <property type="molecule type" value="Genomic_DNA"/>
</dbReference>
<feature type="domain" description="DUF2421" evidence="1">
    <location>
        <begin position="1"/>
        <end position="84"/>
    </location>
</feature>
<evidence type="ECO:0000313" key="2">
    <source>
        <dbReference type="EMBL" id="KAL2852071.1"/>
    </source>
</evidence>
<dbReference type="Pfam" id="PF10334">
    <property type="entry name" value="BRE4"/>
    <property type="match status" value="1"/>
</dbReference>
<gene>
    <name evidence="2" type="ORF">BJY01DRAFT_208445</name>
</gene>
<organism evidence="2 3">
    <name type="scientific">Aspergillus pseudoustus</name>
    <dbReference type="NCBI Taxonomy" id="1810923"/>
    <lineage>
        <taxon>Eukaryota</taxon>
        <taxon>Fungi</taxon>
        <taxon>Dikarya</taxon>
        <taxon>Ascomycota</taxon>
        <taxon>Pezizomycotina</taxon>
        <taxon>Eurotiomycetes</taxon>
        <taxon>Eurotiomycetidae</taxon>
        <taxon>Eurotiales</taxon>
        <taxon>Aspergillaceae</taxon>
        <taxon>Aspergillus</taxon>
        <taxon>Aspergillus subgen. Nidulantes</taxon>
    </lineage>
</organism>
<sequence>MAVLNIVEQALRTGNPLPEMLPTPLFVRCHGYRQQSGQQLVCDGFRDLDDNYRRFCVAVGSYLNFLSAIDDLVLLMKGALGESHFISRDLSRRL</sequence>